<sequence length="318" mass="33945">MSLSRRDFVKLCTGTVAGMGISQMFHPSVCEAISGTLNGSRPPVLWVQGSGCTGCSVSLLNAVNPHIKQVLLDVISLEFHPTVMAWEGEPAMEHMFKIADEYKGGFFLAVEGSIPVAEDGKYCVIGEANHKEITMVDAMKELAPKAAAVLALGTCAAYGGIPAAEGSETGAMSVKAFFEQEGISTPVVNIPGCPPHPDWIVGTVVVALEAIKTHGLAAGLGEVVKLLDDQGRPTPFFGQNIHDNCPYLPDFEADKMCETLSQKDGCRMSVGCKGPNAMADCFKRKWNNGINWCVQNAVCIGCVEPDFPDGQSPFYEPM</sequence>
<dbReference type="Proteomes" id="UP000503840">
    <property type="component" value="Unassembled WGS sequence"/>
</dbReference>
<evidence type="ECO:0000256" key="4">
    <source>
        <dbReference type="ARBA" id="ARBA00006605"/>
    </source>
</evidence>
<evidence type="ECO:0000259" key="18">
    <source>
        <dbReference type="Pfam" id="PF14720"/>
    </source>
</evidence>
<evidence type="ECO:0000256" key="5">
    <source>
        <dbReference type="ARBA" id="ARBA00011771"/>
    </source>
</evidence>
<dbReference type="Pfam" id="PF14720">
    <property type="entry name" value="NiFe_hyd_SSU_C"/>
    <property type="match status" value="1"/>
</dbReference>
<evidence type="ECO:0000256" key="12">
    <source>
        <dbReference type="ARBA" id="ARBA00023004"/>
    </source>
</evidence>
<comment type="subcellular location">
    <subcellularLocation>
        <location evidence="3">Periplasm</location>
    </subcellularLocation>
</comment>
<dbReference type="GO" id="GO:0009055">
    <property type="term" value="F:electron transfer activity"/>
    <property type="evidence" value="ECO:0007669"/>
    <property type="project" value="TreeGrafter"/>
</dbReference>
<dbReference type="GO" id="GO:0009375">
    <property type="term" value="C:ferredoxin hydrogenase complex"/>
    <property type="evidence" value="ECO:0007669"/>
    <property type="project" value="InterPro"/>
</dbReference>
<keyword evidence="8 16" id="KW-0479">Metal-binding</keyword>
<organism evidence="19 20">
    <name type="scientific">Desulfovibrio subterraneus</name>
    <dbReference type="NCBI Taxonomy" id="2718620"/>
    <lineage>
        <taxon>Bacteria</taxon>
        <taxon>Pseudomonadati</taxon>
        <taxon>Thermodesulfobacteriota</taxon>
        <taxon>Desulfovibrionia</taxon>
        <taxon>Desulfovibrionales</taxon>
        <taxon>Desulfovibrionaceae</taxon>
        <taxon>Desulfovibrio</taxon>
    </lineage>
</organism>
<dbReference type="RefSeq" id="WP_174405784.1">
    <property type="nucleotide sequence ID" value="NZ_BLVO01000013.1"/>
</dbReference>
<comment type="cofactor">
    <cofactor evidence="1">
        <name>[3Fe-4S] cluster</name>
        <dbReference type="ChEBI" id="CHEBI:21137"/>
    </cofactor>
</comment>
<dbReference type="GO" id="GO:0016020">
    <property type="term" value="C:membrane"/>
    <property type="evidence" value="ECO:0007669"/>
    <property type="project" value="TreeGrafter"/>
</dbReference>
<dbReference type="Gene3D" id="3.40.50.700">
    <property type="entry name" value="NADH:ubiquinone oxidoreductase-like, 20kDa subunit"/>
    <property type="match status" value="1"/>
</dbReference>
<gene>
    <name evidence="19" type="primary">hysB</name>
    <name evidence="19" type="ORF">DSM101010T_25290</name>
</gene>
<dbReference type="InterPro" id="IPR006311">
    <property type="entry name" value="TAT_signal"/>
</dbReference>
<dbReference type="EC" id="1.12.2.1" evidence="6"/>
<evidence type="ECO:0000256" key="13">
    <source>
        <dbReference type="ARBA" id="ARBA00023014"/>
    </source>
</evidence>
<feature type="binding site" evidence="16">
    <location>
        <position position="245"/>
    </location>
    <ligand>
        <name>[4Fe-4S] cluster</name>
        <dbReference type="ChEBI" id="CHEBI:49883"/>
        <label>2</label>
    </ligand>
</feature>
<keyword evidence="7 16" id="KW-0004">4Fe-4S</keyword>
<dbReference type="GO" id="GO:0047806">
    <property type="term" value="F:cytochrome-c3 hydrogenase activity"/>
    <property type="evidence" value="ECO:0007669"/>
    <property type="project" value="UniProtKB-EC"/>
</dbReference>
<feature type="binding site" evidence="16">
    <location>
        <position position="55"/>
    </location>
    <ligand>
        <name>[4Fe-4S] cluster</name>
        <dbReference type="ChEBI" id="CHEBI:49883"/>
        <label>1</label>
    </ligand>
</feature>
<dbReference type="PANTHER" id="PTHR30013:SF7">
    <property type="entry name" value="HYDROGENASE-2 SMALL CHAIN"/>
    <property type="match status" value="1"/>
</dbReference>
<dbReference type="SUPFAM" id="SSF56770">
    <property type="entry name" value="HydA/Nqo6-like"/>
    <property type="match status" value="1"/>
</dbReference>
<dbReference type="GO" id="GO:0051539">
    <property type="term" value="F:4 iron, 4 sulfur cluster binding"/>
    <property type="evidence" value="ECO:0007669"/>
    <property type="project" value="UniProtKB-KW"/>
</dbReference>
<reference evidence="19 20" key="1">
    <citation type="submission" date="2020-05" db="EMBL/GenBank/DDBJ databases">
        <title>Draft genome sequence of Desulfovibrio sp. strain HN2T.</title>
        <authorList>
            <person name="Ueno A."/>
            <person name="Tamazawa S."/>
            <person name="Tamamura S."/>
            <person name="Murakami T."/>
            <person name="Kiyama T."/>
            <person name="Inomata H."/>
            <person name="Amano Y."/>
            <person name="Miyakawa K."/>
            <person name="Tamaki H."/>
            <person name="Naganuma T."/>
            <person name="Kaneko K."/>
        </authorList>
    </citation>
    <scope>NUCLEOTIDE SEQUENCE [LARGE SCALE GENOMIC DNA]</scope>
    <source>
        <strain evidence="19 20">HN2</strain>
    </source>
</reference>
<dbReference type="PROSITE" id="PS51318">
    <property type="entry name" value="TAT"/>
    <property type="match status" value="1"/>
</dbReference>
<dbReference type="Pfam" id="PF01058">
    <property type="entry name" value="Oxidored_q6"/>
    <property type="match status" value="1"/>
</dbReference>
<dbReference type="PANTHER" id="PTHR30013">
    <property type="entry name" value="NIFE / NIFESE HYDROGENASE SMALL SUBUNIT FAMILY MEMBER"/>
    <property type="match status" value="1"/>
</dbReference>
<feature type="binding site" evidence="16">
    <location>
        <position position="281"/>
    </location>
    <ligand>
        <name>[3Fe-4S] cluster</name>
        <dbReference type="ChEBI" id="CHEBI:21137"/>
    </ligand>
</feature>
<evidence type="ECO:0000256" key="14">
    <source>
        <dbReference type="ARBA" id="ARBA00023291"/>
    </source>
</evidence>
<dbReference type="Gene3D" id="4.10.480.10">
    <property type="entry name" value="Cytochrome-c3 hydrogenase, C-terminal domain"/>
    <property type="match status" value="1"/>
</dbReference>
<dbReference type="InterPro" id="IPR037024">
    <property type="entry name" value="NiFe_Hase_small_N_sf"/>
</dbReference>
<evidence type="ECO:0000256" key="16">
    <source>
        <dbReference type="PIRSR" id="PIRSR000310-1"/>
    </source>
</evidence>
<feature type="binding site" evidence="16">
    <location>
        <position position="272"/>
    </location>
    <ligand>
        <name>[4Fe-4S] cluster</name>
        <dbReference type="ChEBI" id="CHEBI:49883"/>
        <label>2</label>
    </ligand>
</feature>
<dbReference type="NCBIfam" id="TIGR01409">
    <property type="entry name" value="TAT_signal_seq"/>
    <property type="match status" value="1"/>
</dbReference>
<evidence type="ECO:0000256" key="10">
    <source>
        <dbReference type="ARBA" id="ARBA00022764"/>
    </source>
</evidence>
<dbReference type="PIRSF" id="PIRSF000310">
    <property type="entry name" value="NiFe_hyd_ssu"/>
    <property type="match status" value="1"/>
</dbReference>
<evidence type="ECO:0000256" key="8">
    <source>
        <dbReference type="ARBA" id="ARBA00022723"/>
    </source>
</evidence>
<keyword evidence="11" id="KW-0560">Oxidoreductase</keyword>
<keyword evidence="12 16" id="KW-0408">Iron</keyword>
<dbReference type="GO" id="GO:0044569">
    <property type="term" value="C:[Ni-Fe] hydrogenase complex"/>
    <property type="evidence" value="ECO:0007669"/>
    <property type="project" value="TreeGrafter"/>
</dbReference>
<feature type="binding site" evidence="16">
    <location>
        <position position="242"/>
    </location>
    <ligand>
        <name>[4Fe-4S] cluster</name>
        <dbReference type="ChEBI" id="CHEBI:49883"/>
        <label>2</label>
    </ligand>
</feature>
<comment type="caution">
    <text evidence="19">The sequence shown here is derived from an EMBL/GenBank/DDBJ whole genome shotgun (WGS) entry which is preliminary data.</text>
</comment>
<dbReference type="NCBIfam" id="TIGR00391">
    <property type="entry name" value="hydA"/>
    <property type="match status" value="1"/>
</dbReference>
<evidence type="ECO:0000256" key="3">
    <source>
        <dbReference type="ARBA" id="ARBA00004418"/>
    </source>
</evidence>
<keyword evidence="20" id="KW-1185">Reference proteome</keyword>
<feature type="binding site" evidence="16">
    <location>
        <position position="299"/>
    </location>
    <ligand>
        <name>[3Fe-4S] cluster</name>
        <dbReference type="ChEBI" id="CHEBI:21137"/>
    </ligand>
</feature>
<comment type="subunit">
    <text evidence="5">Heterodimer of a large and a small subunit.</text>
</comment>
<keyword evidence="14 16" id="KW-0003">3Fe-4S</keyword>
<keyword evidence="13 16" id="KW-0411">Iron-sulfur</keyword>
<dbReference type="NCBIfam" id="NF045520">
    <property type="entry name" value="H2_NiFeSe_small"/>
    <property type="match status" value="1"/>
</dbReference>
<dbReference type="GO" id="GO:0042597">
    <property type="term" value="C:periplasmic space"/>
    <property type="evidence" value="ECO:0007669"/>
    <property type="project" value="UniProtKB-SubCell"/>
</dbReference>
<keyword evidence="10" id="KW-0574">Periplasm</keyword>
<dbReference type="AlphaFoldDB" id="A0A7J0BM93"/>
<evidence type="ECO:0000256" key="1">
    <source>
        <dbReference type="ARBA" id="ARBA00001927"/>
    </source>
</evidence>
<feature type="binding site" evidence="16">
    <location>
        <position position="266"/>
    </location>
    <ligand>
        <name>[4Fe-4S] cluster</name>
        <dbReference type="ChEBI" id="CHEBI:49883"/>
        <label>2</label>
    </ligand>
</feature>
<feature type="binding site" evidence="16">
    <location>
        <position position="155"/>
    </location>
    <ligand>
        <name>[4Fe-4S] cluster</name>
        <dbReference type="ChEBI" id="CHEBI:49883"/>
        <label>1</label>
    </ligand>
</feature>
<name>A0A7J0BM93_9BACT</name>
<feature type="binding site" evidence="16">
    <location>
        <position position="52"/>
    </location>
    <ligand>
        <name>[4Fe-4S] cluster</name>
        <dbReference type="ChEBI" id="CHEBI:49883"/>
        <label>1</label>
    </ligand>
</feature>
<evidence type="ECO:0000256" key="15">
    <source>
        <dbReference type="ARBA" id="ARBA00029307"/>
    </source>
</evidence>
<dbReference type="GO" id="GO:0009061">
    <property type="term" value="P:anaerobic respiration"/>
    <property type="evidence" value="ECO:0007669"/>
    <property type="project" value="TreeGrafter"/>
</dbReference>
<dbReference type="InterPro" id="IPR006137">
    <property type="entry name" value="NADH_UbQ_OxRdtase-like_20kDa"/>
</dbReference>
<feature type="binding site" evidence="16">
    <location>
        <position position="302"/>
    </location>
    <ligand>
        <name>[3Fe-4S] cluster</name>
        <dbReference type="ChEBI" id="CHEBI:21137"/>
    </ligand>
</feature>
<dbReference type="InterPro" id="IPR001821">
    <property type="entry name" value="NiFe_hydrogenase_ssu"/>
</dbReference>
<dbReference type="InterPro" id="IPR037148">
    <property type="entry name" value="NiFe-Hase_small_C_sf"/>
</dbReference>
<proteinExistence type="inferred from homology"/>
<protein>
    <recommendedName>
        <fullName evidence="6">cytochrome-c3 hydrogenase</fullName>
        <ecNumber evidence="6">1.12.2.1</ecNumber>
    </recommendedName>
</protein>
<accession>A0A7J0BM93</accession>
<evidence type="ECO:0000256" key="11">
    <source>
        <dbReference type="ARBA" id="ARBA00023002"/>
    </source>
</evidence>
<dbReference type="GO" id="GO:0051538">
    <property type="term" value="F:3 iron, 4 sulfur cluster binding"/>
    <property type="evidence" value="ECO:0007669"/>
    <property type="project" value="UniProtKB-KW"/>
</dbReference>
<dbReference type="InterPro" id="IPR027394">
    <property type="entry name" value="Cytochrome-c3_hydrogenase_C"/>
</dbReference>
<feature type="domain" description="Cytochrome-c3 hydrogenase C-terminal" evidence="18">
    <location>
        <begin position="237"/>
        <end position="315"/>
    </location>
</feature>
<evidence type="ECO:0000256" key="6">
    <source>
        <dbReference type="ARBA" id="ARBA00012159"/>
    </source>
</evidence>
<evidence type="ECO:0000259" key="17">
    <source>
        <dbReference type="Pfam" id="PF01058"/>
    </source>
</evidence>
<evidence type="ECO:0000256" key="9">
    <source>
        <dbReference type="ARBA" id="ARBA00022729"/>
    </source>
</evidence>
<comment type="cofactor">
    <cofactor evidence="2">
        <name>[4Fe-4S] cluster</name>
        <dbReference type="ChEBI" id="CHEBI:49883"/>
    </cofactor>
</comment>
<evidence type="ECO:0000313" key="19">
    <source>
        <dbReference type="EMBL" id="GFM34164.1"/>
    </source>
</evidence>
<evidence type="ECO:0000256" key="7">
    <source>
        <dbReference type="ARBA" id="ARBA00022485"/>
    </source>
</evidence>
<evidence type="ECO:0000256" key="2">
    <source>
        <dbReference type="ARBA" id="ARBA00001966"/>
    </source>
</evidence>
<dbReference type="PRINTS" id="PR00614">
    <property type="entry name" value="NIHGNASESMLL"/>
</dbReference>
<comment type="similarity">
    <text evidence="4">Belongs to the [NiFe]/[NiFeSe] hydrogenase small subunit family.</text>
</comment>
<dbReference type="EMBL" id="BLVO01000013">
    <property type="protein sequence ID" value="GFM34164.1"/>
    <property type="molecule type" value="Genomic_DNA"/>
</dbReference>
<keyword evidence="9" id="KW-0732">Signal</keyword>
<evidence type="ECO:0000313" key="20">
    <source>
        <dbReference type="Proteomes" id="UP000503840"/>
    </source>
</evidence>
<feature type="binding site" evidence="16">
    <location>
        <position position="193"/>
    </location>
    <ligand>
        <name>[4Fe-4S] cluster</name>
        <dbReference type="ChEBI" id="CHEBI:49883"/>
        <label>1</label>
    </ligand>
</feature>
<dbReference type="GO" id="GO:0046872">
    <property type="term" value="F:metal ion binding"/>
    <property type="evidence" value="ECO:0007669"/>
    <property type="project" value="UniProtKB-KW"/>
</dbReference>
<dbReference type="GO" id="GO:0008901">
    <property type="term" value="F:ferredoxin hydrogenase activity"/>
    <property type="evidence" value="ECO:0007669"/>
    <property type="project" value="InterPro"/>
</dbReference>
<dbReference type="InterPro" id="IPR019546">
    <property type="entry name" value="TAT_signal_bac_arc"/>
</dbReference>
<dbReference type="InterPro" id="IPR053622">
    <property type="entry name" value="NiFe/NiFeSe_hyd_small_subunit"/>
</dbReference>
<feature type="domain" description="NADH:ubiquinone oxidoreductase-like 20kDa subunit" evidence="17">
    <location>
        <begin position="52"/>
        <end position="205"/>
    </location>
</feature>
<comment type="catalytic activity">
    <reaction evidence="15">
        <text>2 Fe(III)-[cytochrome c3] + H2 = 2 Fe(II)-[cytochrome c3] + 2 H(+)</text>
        <dbReference type="Rhea" id="RHEA:20625"/>
        <dbReference type="Rhea" id="RHEA-COMP:11576"/>
        <dbReference type="Rhea" id="RHEA-COMP:11577"/>
        <dbReference type="ChEBI" id="CHEBI:15378"/>
        <dbReference type="ChEBI" id="CHEBI:18276"/>
        <dbReference type="ChEBI" id="CHEBI:29033"/>
        <dbReference type="ChEBI" id="CHEBI:29034"/>
        <dbReference type="EC" id="1.12.2.1"/>
    </reaction>
</comment>